<dbReference type="SUPFAM" id="SSF50370">
    <property type="entry name" value="Ricin B-like lectins"/>
    <property type="match status" value="1"/>
</dbReference>
<accession>A0A2A5QYG0</accession>
<dbReference type="InterPro" id="IPR028994">
    <property type="entry name" value="Integrin_alpha_N"/>
</dbReference>
<evidence type="ECO:0000313" key="4">
    <source>
        <dbReference type="Proteomes" id="UP000219689"/>
    </source>
</evidence>
<feature type="compositionally biased region" description="Acidic residues" evidence="1">
    <location>
        <begin position="1022"/>
        <end position="1035"/>
    </location>
</feature>
<dbReference type="GO" id="GO:0005509">
    <property type="term" value="F:calcium ion binding"/>
    <property type="evidence" value="ECO:0007669"/>
    <property type="project" value="InterPro"/>
</dbReference>
<protein>
    <submittedName>
        <fullName evidence="3">PKD domain containing protein</fullName>
    </submittedName>
</protein>
<dbReference type="Pfam" id="PF21348">
    <property type="entry name" value="RGL11_C"/>
    <property type="match status" value="1"/>
</dbReference>
<evidence type="ECO:0000256" key="1">
    <source>
        <dbReference type="SAM" id="MobiDB-lite"/>
    </source>
</evidence>
<dbReference type="PANTHER" id="PTHR43118:SF1">
    <property type="entry name" value="RHAMNOGALACTURONAN LYASE (EUROFUNG)"/>
    <property type="match status" value="1"/>
</dbReference>
<dbReference type="Proteomes" id="UP000219689">
    <property type="component" value="Unassembled WGS sequence"/>
</dbReference>
<dbReference type="InterPro" id="IPR018247">
    <property type="entry name" value="EF_Hand_1_Ca_BS"/>
</dbReference>
<evidence type="ECO:0000259" key="2">
    <source>
        <dbReference type="PROSITE" id="PS50222"/>
    </source>
</evidence>
<dbReference type="Pfam" id="PF14200">
    <property type="entry name" value="RicinB_lectin_2"/>
    <property type="match status" value="1"/>
</dbReference>
<organism evidence="3 4">
    <name type="scientific">Natrinema ejinorense</name>
    <dbReference type="NCBI Taxonomy" id="373386"/>
    <lineage>
        <taxon>Archaea</taxon>
        <taxon>Methanobacteriati</taxon>
        <taxon>Methanobacteriota</taxon>
        <taxon>Stenosarchaea group</taxon>
        <taxon>Halobacteria</taxon>
        <taxon>Halobacteriales</taxon>
        <taxon>Natrialbaceae</taxon>
        <taxon>Natrinema</taxon>
    </lineage>
</organism>
<dbReference type="InterPro" id="IPR013783">
    <property type="entry name" value="Ig-like_fold"/>
</dbReference>
<feature type="compositionally biased region" description="Basic and acidic residues" evidence="1">
    <location>
        <begin position="1"/>
        <end position="11"/>
    </location>
</feature>
<keyword evidence="4" id="KW-1185">Reference proteome</keyword>
<dbReference type="AlphaFoldDB" id="A0A2A5QYG0"/>
<sequence>MIEDRDDRRTQGEPIRSNAFESGAESPSAPERDEAIGTPSRGRSMHRRVFLGGVASSAAVAAAGPQVGAAPGNGSTRQMEALDRGLVAVAVDDGVLVRWRLFGTDPDDVAFNLYRDGTRANDSPITDGTNYVDPDGTTESTYAIRPVVDGTEREESKSVGVWEDNYLDIPLDRPGDNYHPNDASVGDLTGDGSYDIVVKWSPDNAKDNSQSGRTDPHIFDAYTLEGEPLWRIDLGINVRAGAHYAPFLVYDFDGDGIAEFVVRTADGTVDAAGNVIGDPDADWRNDDGYVLDGPEYLTVFDGTTGEELVTTDFRPARGDPCQWGDCYGNRVDRFLAGVAYLDGERPSIVVGRGYYEKTMVTTYDYRDGDLTERWTFDSDEPGNGDYAGQGNHQLSIADLDGDGRDEIVYGAMALDHDGTGLHTTGWHHGDALHCGDFLPDRDGLEIFQPHESGPYGATMRDGETGEPLWTVDAAGDVGRGVAANIDPNHRGVEAWASNGVGLRAADGERIGDAPWSINHLAWWTGDLQRELVDDWDGPTLHKWDPDSRSTTELEAFPGTRSNNGTKGNPCLTADILGDWREEVLWRRDDDEALRLFVTPYETDHRLYTLMHDSQYRTAVAWQNVGYNQPPHPSFYIGSSMDEPPTPEIDPVGPDESVDDPTDIIGLPDAANVPADTYRLVNANSGHVLEVAGGDESDGATVQQGTDEDLTHQRWDLRYVGEGAYEIVAAGSGKALEVAGASTDNGANVQQWTVNGNDNQRWYLDPLEDGAYRLVASHSDLVLGVAGGSVADGANAVQWEWNESDDQRWRLEPVAPRTGGAGPYTVEGAGADIWGSADECHYYSTSATGDFDLSVRVDDVENTDEYAKAGLMIRGSMDAGAKNAMIRRTPSATSVQWRPTVGGETVSLTSGAAGESEVAGGTTDHAWQRLVRSGNAVRAYTSADGERWQLLAEISLSFSSSVRVGLAVTSHASGTRCVATFDDLVGIEPSRSDDVGAVDVPGTASGADGKRPPVIDGERPTDPDGDGLYDDVDGDGETTHEDVNAFFENLETDGVQDNPDAFDFDENGRIGFADVLELLRQI</sequence>
<dbReference type="Gene3D" id="2.60.120.200">
    <property type="match status" value="1"/>
</dbReference>
<dbReference type="PANTHER" id="PTHR43118">
    <property type="entry name" value="RHAMNOGALACTURONAN LYASE (EUROFUNG)"/>
    <property type="match status" value="1"/>
</dbReference>
<comment type="caution">
    <text evidence="3">The sequence shown here is derived from an EMBL/GenBank/DDBJ whole genome shotgun (WGS) entry which is preliminary data.</text>
</comment>
<reference evidence="3 4" key="1">
    <citation type="submission" date="2017-09" db="EMBL/GenBank/DDBJ databases">
        <title>Genome sequences of Natrinema ejinorence JCM 13890T.</title>
        <authorList>
            <person name="Roh S.W."/>
            <person name="Kim Y.B."/>
            <person name="Kim J.Y."/>
        </authorList>
    </citation>
    <scope>NUCLEOTIDE SEQUENCE [LARGE SCALE GENOMIC DNA]</scope>
    <source>
        <strain evidence="3 4">JCM 13890</strain>
    </source>
</reference>
<feature type="compositionally biased region" description="Basic and acidic residues" evidence="1">
    <location>
        <begin position="1007"/>
        <end position="1021"/>
    </location>
</feature>
<proteinExistence type="predicted"/>
<dbReference type="OrthoDB" id="8638at2157"/>
<dbReference type="PROSITE" id="PS50231">
    <property type="entry name" value="RICIN_B_LECTIN"/>
    <property type="match status" value="1"/>
</dbReference>
<dbReference type="SMART" id="SM00458">
    <property type="entry name" value="RICIN"/>
    <property type="match status" value="1"/>
</dbReference>
<dbReference type="Gene3D" id="2.80.10.50">
    <property type="match status" value="1"/>
</dbReference>
<dbReference type="InterPro" id="IPR000772">
    <property type="entry name" value="Ricin_B_lectin"/>
</dbReference>
<feature type="region of interest" description="Disordered" evidence="1">
    <location>
        <begin position="989"/>
        <end position="1040"/>
    </location>
</feature>
<dbReference type="SUPFAM" id="SSF69318">
    <property type="entry name" value="Integrin alpha N-terminal domain"/>
    <property type="match status" value="1"/>
</dbReference>
<dbReference type="Pfam" id="PF07081">
    <property type="entry name" value="DUF1349"/>
    <property type="match status" value="1"/>
</dbReference>
<evidence type="ECO:0000313" key="3">
    <source>
        <dbReference type="EMBL" id="PCR91862.1"/>
    </source>
</evidence>
<dbReference type="InterPro" id="IPR049366">
    <property type="entry name" value="RGL11_C"/>
</dbReference>
<dbReference type="InterPro" id="IPR035992">
    <property type="entry name" value="Ricin_B-like_lectins"/>
</dbReference>
<dbReference type="CDD" id="cd10318">
    <property type="entry name" value="RGL11"/>
    <property type="match status" value="1"/>
</dbReference>
<dbReference type="PROSITE" id="PS50222">
    <property type="entry name" value="EF_HAND_2"/>
    <property type="match status" value="1"/>
</dbReference>
<dbReference type="Gene3D" id="2.60.40.10">
    <property type="entry name" value="Immunoglobulins"/>
    <property type="match status" value="1"/>
</dbReference>
<dbReference type="InterPro" id="IPR002048">
    <property type="entry name" value="EF_hand_dom"/>
</dbReference>
<dbReference type="PROSITE" id="PS51318">
    <property type="entry name" value="TAT"/>
    <property type="match status" value="1"/>
</dbReference>
<gene>
    <name evidence="3" type="ORF">CP557_15835</name>
</gene>
<dbReference type="InterPro" id="IPR009784">
    <property type="entry name" value="DUF1349"/>
</dbReference>
<feature type="domain" description="EF-hand" evidence="2">
    <location>
        <begin position="1059"/>
        <end position="1081"/>
    </location>
</feature>
<dbReference type="PROSITE" id="PS00018">
    <property type="entry name" value="EF_HAND_1"/>
    <property type="match status" value="1"/>
</dbReference>
<dbReference type="Pfam" id="PF18370">
    <property type="entry name" value="RGI_lyase"/>
    <property type="match status" value="1"/>
</dbReference>
<dbReference type="InterPro" id="IPR034641">
    <property type="entry name" value="RGL11"/>
</dbReference>
<dbReference type="InterPro" id="IPR006311">
    <property type="entry name" value="TAT_signal"/>
</dbReference>
<feature type="region of interest" description="Disordered" evidence="1">
    <location>
        <begin position="1"/>
        <end position="44"/>
    </location>
</feature>
<dbReference type="InterPro" id="IPR041624">
    <property type="entry name" value="RGI_lyase"/>
</dbReference>
<dbReference type="CDD" id="cd00161">
    <property type="entry name" value="beta-trefoil_Ricin-like"/>
    <property type="match status" value="1"/>
</dbReference>
<name>A0A2A5QYG0_9EURY</name>
<dbReference type="EMBL" id="NXNI01000001">
    <property type="protein sequence ID" value="PCR91862.1"/>
    <property type="molecule type" value="Genomic_DNA"/>
</dbReference>
<dbReference type="RefSeq" id="WP_097380794.1">
    <property type="nucleotide sequence ID" value="NZ_NXNI01000001.1"/>
</dbReference>